<comment type="caution">
    <text evidence="8">The sequence shown here is derived from an EMBL/GenBank/DDBJ whole genome shotgun (WGS) entry which is preliminary data.</text>
</comment>
<evidence type="ECO:0000256" key="3">
    <source>
        <dbReference type="ARBA" id="ARBA00022448"/>
    </source>
</evidence>
<keyword evidence="6" id="KW-1133">Transmembrane helix</keyword>
<accession>A0A837GB16</accession>
<dbReference type="InterPro" id="IPR038770">
    <property type="entry name" value="Na+/solute_symporter_sf"/>
</dbReference>
<dbReference type="GO" id="GO:0055085">
    <property type="term" value="P:transmembrane transport"/>
    <property type="evidence" value="ECO:0007669"/>
    <property type="project" value="InterPro"/>
</dbReference>
<reference evidence="8" key="1">
    <citation type="journal article" date="2015" name="BMC Genomics">
        <title>Genome mining reveals unlocked bioactive potential of marine Gram-negative bacteria.</title>
        <authorList>
            <person name="Machado H."/>
            <person name="Sonnenschein E.C."/>
            <person name="Melchiorsen J."/>
            <person name="Gram L."/>
        </authorList>
    </citation>
    <scope>NUCLEOTIDE SEQUENCE</scope>
    <source>
        <strain evidence="8">S2052</strain>
    </source>
</reference>
<evidence type="ECO:0000256" key="6">
    <source>
        <dbReference type="ARBA" id="ARBA00022989"/>
    </source>
</evidence>
<name>A0A837GB16_9VIBR</name>
<dbReference type="RefSeq" id="WP_045984806.1">
    <property type="nucleotide sequence ID" value="NZ_CP063051.1"/>
</dbReference>
<dbReference type="Pfam" id="PF03547">
    <property type="entry name" value="Mem_trans"/>
    <property type="match status" value="1"/>
</dbReference>
<comment type="subcellular location">
    <subcellularLocation>
        <location evidence="1">Cell membrane</location>
        <topology evidence="1">Multi-pass membrane protein</topology>
    </subcellularLocation>
</comment>
<evidence type="ECO:0000256" key="1">
    <source>
        <dbReference type="ARBA" id="ARBA00004651"/>
    </source>
</evidence>
<evidence type="ECO:0000256" key="5">
    <source>
        <dbReference type="ARBA" id="ARBA00022692"/>
    </source>
</evidence>
<keyword evidence="7" id="KW-0472">Membrane</keyword>
<sequence length="318" mass="33658">MDALLQQLSFSLSITGPICLMLLLGVFFKRIGLINDNFIEVASKLVFQVTLPTMLFLSIVVSEHNFTAASRFLGFAAFASIAFFVFTTVSVAMLFKSSPDKGVITQGGYRANTGIIGIAYVANAFGEQGIALAALYVAITTFIYNVQAVICLAPKGGTSPAKAAKVMLRTLTKNPLIIAIVSGVVFYLLSIPVPTVAVDAGNYLAKMTLPLALLCTGGSLDLSKMRKEKGPAWFASSYKLVLAPLLVTSAAYWYGFRGLELAILFFMNASPVAAASYVMTRSMGGNSILAANIVAMTTVISTLTCTAGLVLLVNIGLI</sequence>
<evidence type="ECO:0000256" key="7">
    <source>
        <dbReference type="ARBA" id="ARBA00023136"/>
    </source>
</evidence>
<evidence type="ECO:0000256" key="2">
    <source>
        <dbReference type="ARBA" id="ARBA00010145"/>
    </source>
</evidence>
<evidence type="ECO:0000256" key="4">
    <source>
        <dbReference type="ARBA" id="ARBA00022475"/>
    </source>
</evidence>
<proteinExistence type="inferred from homology"/>
<keyword evidence="4" id="KW-1003">Cell membrane</keyword>
<evidence type="ECO:0000313" key="8">
    <source>
        <dbReference type="EMBL" id="KJY77828.1"/>
    </source>
</evidence>
<dbReference type="AlphaFoldDB" id="A0A837GB16"/>
<dbReference type="InterPro" id="IPR004776">
    <property type="entry name" value="Mem_transp_PIN-like"/>
</dbReference>
<organism evidence="8">
    <name type="scientific">Vibrio coralliilyticus</name>
    <dbReference type="NCBI Taxonomy" id="190893"/>
    <lineage>
        <taxon>Bacteria</taxon>
        <taxon>Pseudomonadati</taxon>
        <taxon>Pseudomonadota</taxon>
        <taxon>Gammaproteobacteria</taxon>
        <taxon>Vibrionales</taxon>
        <taxon>Vibrionaceae</taxon>
        <taxon>Vibrio</taxon>
    </lineage>
</organism>
<gene>
    <name evidence="8" type="ORF">TW71_01995</name>
</gene>
<dbReference type="GO" id="GO:0005886">
    <property type="term" value="C:plasma membrane"/>
    <property type="evidence" value="ECO:0007669"/>
    <property type="project" value="UniProtKB-SubCell"/>
</dbReference>
<dbReference type="PANTHER" id="PTHR36838:SF4">
    <property type="entry name" value="AUXIN EFFLUX CARRIER FAMILY PROTEIN"/>
    <property type="match status" value="1"/>
</dbReference>
<comment type="similarity">
    <text evidence="2">Belongs to the auxin efflux carrier (TC 2.A.69) family.</text>
</comment>
<dbReference type="PANTHER" id="PTHR36838">
    <property type="entry name" value="AUXIN EFFLUX CARRIER FAMILY PROTEIN"/>
    <property type="match status" value="1"/>
</dbReference>
<dbReference type="EMBL" id="JXXR01000001">
    <property type="protein sequence ID" value="KJY77828.1"/>
    <property type="molecule type" value="Genomic_DNA"/>
</dbReference>
<dbReference type="Gene3D" id="1.20.1530.20">
    <property type="match status" value="1"/>
</dbReference>
<protein>
    <submittedName>
        <fullName evidence="8">Transporter</fullName>
    </submittedName>
</protein>
<keyword evidence="5" id="KW-0812">Transmembrane</keyword>
<keyword evidence="3" id="KW-0813">Transport</keyword>